<keyword evidence="2" id="KW-1185">Reference proteome</keyword>
<dbReference type="EMBL" id="VCEI01000011">
    <property type="protein sequence ID" value="TLU96208.1"/>
    <property type="molecule type" value="Genomic_DNA"/>
</dbReference>
<accession>A0A5R9KJ15</accession>
<organism evidence="1 2">
    <name type="scientific">Dyadobacter sediminis</name>
    <dbReference type="NCBI Taxonomy" id="1493691"/>
    <lineage>
        <taxon>Bacteria</taxon>
        <taxon>Pseudomonadati</taxon>
        <taxon>Bacteroidota</taxon>
        <taxon>Cytophagia</taxon>
        <taxon>Cytophagales</taxon>
        <taxon>Spirosomataceae</taxon>
        <taxon>Dyadobacter</taxon>
    </lineage>
</organism>
<reference evidence="1 2" key="1">
    <citation type="submission" date="2019-05" db="EMBL/GenBank/DDBJ databases">
        <authorList>
            <person name="Qu J.-H."/>
        </authorList>
    </citation>
    <scope>NUCLEOTIDE SEQUENCE [LARGE SCALE GENOMIC DNA]</scope>
    <source>
        <strain evidence="1 2">Z12</strain>
    </source>
</reference>
<dbReference type="OrthoDB" id="13803at2"/>
<comment type="caution">
    <text evidence="1">The sequence shown here is derived from an EMBL/GenBank/DDBJ whole genome shotgun (WGS) entry which is preliminary data.</text>
</comment>
<dbReference type="Proteomes" id="UP000309788">
    <property type="component" value="Unassembled WGS sequence"/>
</dbReference>
<proteinExistence type="predicted"/>
<gene>
    <name evidence="1" type="ORF">FEM55_03440</name>
</gene>
<dbReference type="SUPFAM" id="SSF56954">
    <property type="entry name" value="Outer membrane efflux proteins (OEP)"/>
    <property type="match status" value="1"/>
</dbReference>
<dbReference type="AlphaFoldDB" id="A0A5R9KJ15"/>
<evidence type="ECO:0000313" key="2">
    <source>
        <dbReference type="Proteomes" id="UP000309788"/>
    </source>
</evidence>
<name>A0A5R9KJ15_9BACT</name>
<dbReference type="Gene3D" id="1.20.1600.10">
    <property type="entry name" value="Outer membrane efflux proteins (OEP)"/>
    <property type="match status" value="1"/>
</dbReference>
<protein>
    <submittedName>
        <fullName evidence="1">Uncharacterized protein</fullName>
    </submittedName>
</protein>
<sequence>MSKLTISSGFPQVGNAGQTFKPNNDYNTKFRTSLPLYNTEMTYNRRNRKEPIHFQQAEVDVYKRELVKETKVSRYACMQSQEAVAVLENSVVLAREILSFNRVLAN</sequence>
<dbReference type="RefSeq" id="WP_138279904.1">
    <property type="nucleotide sequence ID" value="NZ_BMGE01000001.1"/>
</dbReference>
<evidence type="ECO:0000313" key="1">
    <source>
        <dbReference type="EMBL" id="TLU96208.1"/>
    </source>
</evidence>